<keyword evidence="5" id="KW-1185">Reference proteome</keyword>
<dbReference type="Proteomes" id="UP000566813">
    <property type="component" value="Unassembled WGS sequence"/>
</dbReference>
<dbReference type="EMBL" id="JACLAW010000005">
    <property type="protein sequence ID" value="MBC2665381.1"/>
    <property type="molecule type" value="Genomic_DNA"/>
</dbReference>
<dbReference type="GO" id="GO:0016829">
    <property type="term" value="F:lyase activity"/>
    <property type="evidence" value="ECO:0007669"/>
    <property type="project" value="InterPro"/>
</dbReference>
<comment type="caution">
    <text evidence="4">The sequence shown here is derived from an EMBL/GenBank/DDBJ whole genome shotgun (WGS) entry which is preliminary data.</text>
</comment>
<feature type="domain" description="MmgE/PrpD C-terminal" evidence="3">
    <location>
        <begin position="304"/>
        <end position="475"/>
    </location>
</feature>
<dbReference type="Pfam" id="PF03972">
    <property type="entry name" value="MmgE_PrpD_N"/>
    <property type="match status" value="1"/>
</dbReference>
<evidence type="ECO:0000313" key="5">
    <source>
        <dbReference type="Proteomes" id="UP000566813"/>
    </source>
</evidence>
<organism evidence="4 5">
    <name type="scientific">Novosphingobium flavum</name>
    <dbReference type="NCBI Taxonomy" id="1778672"/>
    <lineage>
        <taxon>Bacteria</taxon>
        <taxon>Pseudomonadati</taxon>
        <taxon>Pseudomonadota</taxon>
        <taxon>Alphaproteobacteria</taxon>
        <taxon>Sphingomonadales</taxon>
        <taxon>Sphingomonadaceae</taxon>
        <taxon>Novosphingobium</taxon>
    </lineage>
</organism>
<dbReference type="InterPro" id="IPR036148">
    <property type="entry name" value="MmgE/PrpD_sf"/>
</dbReference>
<protein>
    <submittedName>
        <fullName evidence="4">MmgE/PrpD family protein</fullName>
    </submittedName>
</protein>
<gene>
    <name evidence="4" type="ORF">H7F51_07600</name>
</gene>
<dbReference type="SUPFAM" id="SSF103378">
    <property type="entry name" value="2-methylcitrate dehydratase PrpD"/>
    <property type="match status" value="1"/>
</dbReference>
<evidence type="ECO:0000259" key="2">
    <source>
        <dbReference type="Pfam" id="PF03972"/>
    </source>
</evidence>
<dbReference type="PROSITE" id="PS51318">
    <property type="entry name" value="TAT"/>
    <property type="match status" value="1"/>
</dbReference>
<evidence type="ECO:0000313" key="4">
    <source>
        <dbReference type="EMBL" id="MBC2665381.1"/>
    </source>
</evidence>
<dbReference type="InterPro" id="IPR006311">
    <property type="entry name" value="TAT_signal"/>
</dbReference>
<evidence type="ECO:0000259" key="3">
    <source>
        <dbReference type="Pfam" id="PF19305"/>
    </source>
</evidence>
<dbReference type="InterPro" id="IPR045336">
    <property type="entry name" value="MmgE_PrpD_N"/>
</dbReference>
<comment type="similarity">
    <text evidence="1">Belongs to the PrpD family.</text>
</comment>
<feature type="domain" description="MmgE/PrpD N-terminal" evidence="2">
    <location>
        <begin position="46"/>
        <end position="281"/>
    </location>
</feature>
<dbReference type="Gene3D" id="1.10.4100.10">
    <property type="entry name" value="2-methylcitrate dehydratase PrpD"/>
    <property type="match status" value="1"/>
</dbReference>
<name>A0A7X1KLA1_9SPHN</name>
<sequence length="495" mass="53254">MARRQFLRDGGAGLMLLAGGGAALHNGAALAQERKAKSSGPTVLEDMGAWIAATRYEELSPATVRKVKNLLLDTFGCAIGAVDGPPVKAARGVIRMRGGNPQATVIGTGWKTSCDEAAFLNALQIRYLDFNDYTAFGYPHHPSINLASALAVAEMRRLSGKDLILGLTLGYDVHIRIRDASERRGFDMPSIEAQYASAACAARLLGLDARGIANALAIAASNANTLSEVRAGDELTNAKGAAEAMAVRSGTFAALLSQAGVQYPLTIMDGEFSYDRLVSRGLKQDLLRKRSGEFQIMKSCMKMWPSIGTSQAPIAAALQLREKGVRAADIVSVTMYMSEFGYDQQLGFLDHEINTREHADHSAPYCVTRAFLDGDVRIEDFHDPRFREPAAKEFMKRIKVVADPALTTSGGDILGCNMEVTLKDGSVRRAEMPFAPGSIQNPATDKEIETKFFDLAEGVIGKSGAERARDAILSIDSKPTLDGLLALLKPIKRSA</sequence>
<dbReference type="RefSeq" id="WP_185663646.1">
    <property type="nucleotide sequence ID" value="NZ_JACLAW010000005.1"/>
</dbReference>
<dbReference type="Gene3D" id="3.30.1330.120">
    <property type="entry name" value="2-methylcitrate dehydratase PrpD"/>
    <property type="match status" value="1"/>
</dbReference>
<dbReference type="Pfam" id="PF19305">
    <property type="entry name" value="MmgE_PrpD_C"/>
    <property type="match status" value="1"/>
</dbReference>
<accession>A0A7X1KLA1</accession>
<dbReference type="PANTHER" id="PTHR16943:SF8">
    <property type="entry name" value="2-METHYLCITRATE DEHYDRATASE"/>
    <property type="match status" value="1"/>
</dbReference>
<dbReference type="InterPro" id="IPR042183">
    <property type="entry name" value="MmgE/PrpD_sf_1"/>
</dbReference>
<proteinExistence type="inferred from homology"/>
<reference evidence="4 5" key="1">
    <citation type="submission" date="2020-08" db="EMBL/GenBank/DDBJ databases">
        <title>The genome sequence of type strain Novosphingobium flavum NBRC 111647.</title>
        <authorList>
            <person name="Liu Y."/>
        </authorList>
    </citation>
    <scope>NUCLEOTIDE SEQUENCE [LARGE SCALE GENOMIC DNA]</scope>
    <source>
        <strain evidence="4 5">NBRC 111647</strain>
    </source>
</reference>
<evidence type="ECO:0000256" key="1">
    <source>
        <dbReference type="ARBA" id="ARBA00006174"/>
    </source>
</evidence>
<dbReference type="InterPro" id="IPR045337">
    <property type="entry name" value="MmgE_PrpD_C"/>
</dbReference>
<dbReference type="AlphaFoldDB" id="A0A7X1KLA1"/>
<dbReference type="InterPro" id="IPR005656">
    <property type="entry name" value="MmgE_PrpD"/>
</dbReference>
<dbReference type="PANTHER" id="PTHR16943">
    <property type="entry name" value="2-METHYLCITRATE DEHYDRATASE-RELATED"/>
    <property type="match status" value="1"/>
</dbReference>
<dbReference type="InterPro" id="IPR042188">
    <property type="entry name" value="MmgE/PrpD_sf_2"/>
</dbReference>